<gene>
    <name evidence="1" type="ORF">SAMN05216272_106279</name>
</gene>
<reference evidence="2" key="1">
    <citation type="submission" date="2016-10" db="EMBL/GenBank/DDBJ databases">
        <authorList>
            <person name="Varghese N."/>
            <person name="Submissions S."/>
        </authorList>
    </citation>
    <scope>NUCLEOTIDE SEQUENCE [LARGE SCALE GENOMIC DNA]</scope>
    <source>
        <strain evidence="2">CCM 7469</strain>
    </source>
</reference>
<dbReference type="STRING" id="428992.SAMN05216272_106279"/>
<accession>A0A1G8IIR4</accession>
<proteinExistence type="predicted"/>
<evidence type="ECO:0000313" key="1">
    <source>
        <dbReference type="EMBL" id="SDI18722.1"/>
    </source>
</evidence>
<sequence>MDCLSDLLVTYRAWRIAAFILKALTGGRFVAVSAWMTHASGT</sequence>
<evidence type="ECO:0000313" key="2">
    <source>
        <dbReference type="Proteomes" id="UP000199636"/>
    </source>
</evidence>
<name>A0A1G8IIR4_9PSED</name>
<protein>
    <submittedName>
        <fullName evidence="1">Uncharacterized protein</fullName>
    </submittedName>
</protein>
<dbReference type="EMBL" id="FNDS01000006">
    <property type="protein sequence ID" value="SDI18722.1"/>
    <property type="molecule type" value="Genomic_DNA"/>
</dbReference>
<organism evidence="1 2">
    <name type="scientific">Pseudomonas panipatensis</name>
    <dbReference type="NCBI Taxonomy" id="428992"/>
    <lineage>
        <taxon>Bacteria</taxon>
        <taxon>Pseudomonadati</taxon>
        <taxon>Pseudomonadota</taxon>
        <taxon>Gammaproteobacteria</taxon>
        <taxon>Pseudomonadales</taxon>
        <taxon>Pseudomonadaceae</taxon>
        <taxon>Pseudomonas</taxon>
    </lineage>
</organism>
<keyword evidence="2" id="KW-1185">Reference proteome</keyword>
<dbReference type="AlphaFoldDB" id="A0A1G8IIR4"/>
<dbReference type="RefSeq" id="WP_280139869.1">
    <property type="nucleotide sequence ID" value="NZ_FNDS01000006.1"/>
</dbReference>
<dbReference type="Proteomes" id="UP000199636">
    <property type="component" value="Unassembled WGS sequence"/>
</dbReference>